<feature type="transmembrane region" description="Helical" evidence="1">
    <location>
        <begin position="245"/>
        <end position="263"/>
    </location>
</feature>
<protein>
    <recommendedName>
        <fullName evidence="4">G-protein coupled receptors family 3 profile domain-containing protein</fullName>
    </recommendedName>
</protein>
<accession>A0A5C3L3X3</accession>
<keyword evidence="1" id="KW-1133">Transmembrane helix</keyword>
<feature type="transmembrane region" description="Helical" evidence="1">
    <location>
        <begin position="217"/>
        <end position="239"/>
    </location>
</feature>
<feature type="transmembrane region" description="Helical" evidence="1">
    <location>
        <begin position="173"/>
        <end position="196"/>
    </location>
</feature>
<name>A0A5C3L3X3_COPMA</name>
<keyword evidence="1" id="KW-0472">Membrane</keyword>
<dbReference type="EMBL" id="ML210164">
    <property type="protein sequence ID" value="TFK27517.1"/>
    <property type="molecule type" value="Genomic_DNA"/>
</dbReference>
<keyword evidence="3" id="KW-1185">Reference proteome</keyword>
<evidence type="ECO:0000313" key="2">
    <source>
        <dbReference type="EMBL" id="TFK27517.1"/>
    </source>
</evidence>
<evidence type="ECO:0008006" key="4">
    <source>
        <dbReference type="Google" id="ProtNLM"/>
    </source>
</evidence>
<reference evidence="2 3" key="1">
    <citation type="journal article" date="2019" name="Nat. Ecol. Evol.">
        <title>Megaphylogeny resolves global patterns of mushroom evolution.</title>
        <authorList>
            <person name="Varga T."/>
            <person name="Krizsan K."/>
            <person name="Foldi C."/>
            <person name="Dima B."/>
            <person name="Sanchez-Garcia M."/>
            <person name="Sanchez-Ramirez S."/>
            <person name="Szollosi G.J."/>
            <person name="Szarkandi J.G."/>
            <person name="Papp V."/>
            <person name="Albert L."/>
            <person name="Andreopoulos W."/>
            <person name="Angelini C."/>
            <person name="Antonin V."/>
            <person name="Barry K.W."/>
            <person name="Bougher N.L."/>
            <person name="Buchanan P."/>
            <person name="Buyck B."/>
            <person name="Bense V."/>
            <person name="Catcheside P."/>
            <person name="Chovatia M."/>
            <person name="Cooper J."/>
            <person name="Damon W."/>
            <person name="Desjardin D."/>
            <person name="Finy P."/>
            <person name="Geml J."/>
            <person name="Haridas S."/>
            <person name="Hughes K."/>
            <person name="Justo A."/>
            <person name="Karasinski D."/>
            <person name="Kautmanova I."/>
            <person name="Kiss B."/>
            <person name="Kocsube S."/>
            <person name="Kotiranta H."/>
            <person name="LaButti K.M."/>
            <person name="Lechner B.E."/>
            <person name="Liimatainen K."/>
            <person name="Lipzen A."/>
            <person name="Lukacs Z."/>
            <person name="Mihaltcheva S."/>
            <person name="Morgado L.N."/>
            <person name="Niskanen T."/>
            <person name="Noordeloos M.E."/>
            <person name="Ohm R.A."/>
            <person name="Ortiz-Santana B."/>
            <person name="Ovrebo C."/>
            <person name="Racz N."/>
            <person name="Riley R."/>
            <person name="Savchenko A."/>
            <person name="Shiryaev A."/>
            <person name="Soop K."/>
            <person name="Spirin V."/>
            <person name="Szebenyi C."/>
            <person name="Tomsovsky M."/>
            <person name="Tulloss R.E."/>
            <person name="Uehling J."/>
            <person name="Grigoriev I.V."/>
            <person name="Vagvolgyi C."/>
            <person name="Papp T."/>
            <person name="Martin F.M."/>
            <person name="Miettinen O."/>
            <person name="Hibbett D.S."/>
            <person name="Nagy L.G."/>
        </authorList>
    </citation>
    <scope>NUCLEOTIDE SEQUENCE [LARGE SCALE GENOMIC DNA]</scope>
    <source>
        <strain evidence="2 3">CBS 121175</strain>
    </source>
</reference>
<gene>
    <name evidence="2" type="ORF">FA15DRAFT_692484</name>
</gene>
<organism evidence="2 3">
    <name type="scientific">Coprinopsis marcescibilis</name>
    <name type="common">Agaric fungus</name>
    <name type="synonym">Psathyrella marcescibilis</name>
    <dbReference type="NCBI Taxonomy" id="230819"/>
    <lineage>
        <taxon>Eukaryota</taxon>
        <taxon>Fungi</taxon>
        <taxon>Dikarya</taxon>
        <taxon>Basidiomycota</taxon>
        <taxon>Agaricomycotina</taxon>
        <taxon>Agaricomycetes</taxon>
        <taxon>Agaricomycetidae</taxon>
        <taxon>Agaricales</taxon>
        <taxon>Agaricineae</taxon>
        <taxon>Psathyrellaceae</taxon>
        <taxon>Coprinopsis</taxon>
    </lineage>
</organism>
<dbReference type="Proteomes" id="UP000307440">
    <property type="component" value="Unassembled WGS sequence"/>
</dbReference>
<feature type="transmembrane region" description="Helical" evidence="1">
    <location>
        <begin position="138"/>
        <end position="161"/>
    </location>
</feature>
<feature type="transmembrane region" description="Helical" evidence="1">
    <location>
        <begin position="103"/>
        <end position="126"/>
    </location>
</feature>
<keyword evidence="1" id="KW-0812">Transmembrane</keyword>
<dbReference type="AlphaFoldDB" id="A0A5C3L3X3"/>
<sequence length="335" mass="36086">MDESKESLSIVSLTSGFEGFLCGIFSVLASVALYLFLIRRGGSTLESARRRRVSTFSRPLVLGTVLLLLLIVAHWVCTMARNATVLSLVDVGRSATEIESGVAYFRLAKLGIVACVGIVADGLLMWRLWIVSNQSRIAIAPPIISSLVFSGLAIGMTPLLARYPLRHEMVRPWVIASGSSVMVTNLYCTVTLAYYISRIQSRTVCIDKSKMARLLALTIESAGLWTAWYIFMLVSFLSGSPLVEFAFHGCPAVAGIACILINVRVGLGRDTQTASTTRIPLRIFRFPREEDVDAGVNIACSGRKATELVESVPGEMDGPGGGKPGASCLNLTCGT</sequence>
<proteinExistence type="predicted"/>
<dbReference type="OrthoDB" id="2894496at2759"/>
<evidence type="ECO:0000256" key="1">
    <source>
        <dbReference type="SAM" id="Phobius"/>
    </source>
</evidence>
<evidence type="ECO:0000313" key="3">
    <source>
        <dbReference type="Proteomes" id="UP000307440"/>
    </source>
</evidence>
<feature type="transmembrane region" description="Helical" evidence="1">
    <location>
        <begin position="20"/>
        <end position="38"/>
    </location>
</feature>
<feature type="transmembrane region" description="Helical" evidence="1">
    <location>
        <begin position="59"/>
        <end position="83"/>
    </location>
</feature>